<evidence type="ECO:0000259" key="1">
    <source>
        <dbReference type="PROSITE" id="PS50995"/>
    </source>
</evidence>
<dbReference type="EMBL" id="MSIE01000015">
    <property type="protein sequence ID" value="OLF17691.1"/>
    <property type="molecule type" value="Genomic_DNA"/>
</dbReference>
<dbReference type="SUPFAM" id="SSF46785">
    <property type="entry name" value="Winged helix' DNA-binding domain"/>
    <property type="match status" value="1"/>
</dbReference>
<dbReference type="InterPro" id="IPR039422">
    <property type="entry name" value="MarR/SlyA-like"/>
</dbReference>
<organism evidence="2 3">
    <name type="scientific">Actinophytocola xanthii</name>
    <dbReference type="NCBI Taxonomy" id="1912961"/>
    <lineage>
        <taxon>Bacteria</taxon>
        <taxon>Bacillati</taxon>
        <taxon>Actinomycetota</taxon>
        <taxon>Actinomycetes</taxon>
        <taxon>Pseudonocardiales</taxon>
        <taxon>Pseudonocardiaceae</taxon>
    </lineage>
</organism>
<comment type="caution">
    <text evidence="2">The sequence shown here is derived from an EMBL/GenBank/DDBJ whole genome shotgun (WGS) entry which is preliminary data.</text>
</comment>
<dbReference type="STRING" id="1912961.BU204_10715"/>
<dbReference type="GO" id="GO:0003700">
    <property type="term" value="F:DNA-binding transcription factor activity"/>
    <property type="evidence" value="ECO:0007669"/>
    <property type="project" value="InterPro"/>
</dbReference>
<dbReference type="PANTHER" id="PTHR33164:SF99">
    <property type="entry name" value="MARR FAMILY REGULATORY PROTEIN"/>
    <property type="match status" value="1"/>
</dbReference>
<accession>A0A1Q8CTJ5</accession>
<dbReference type="GO" id="GO:0006950">
    <property type="term" value="P:response to stress"/>
    <property type="evidence" value="ECO:0007669"/>
    <property type="project" value="TreeGrafter"/>
</dbReference>
<dbReference type="InterPro" id="IPR036388">
    <property type="entry name" value="WH-like_DNA-bd_sf"/>
</dbReference>
<dbReference type="OrthoDB" id="3216907at2"/>
<keyword evidence="3" id="KW-1185">Reference proteome</keyword>
<dbReference type="PANTHER" id="PTHR33164">
    <property type="entry name" value="TRANSCRIPTIONAL REGULATOR, MARR FAMILY"/>
    <property type="match status" value="1"/>
</dbReference>
<name>A0A1Q8CTJ5_9PSEU</name>
<evidence type="ECO:0000313" key="3">
    <source>
        <dbReference type="Proteomes" id="UP000185596"/>
    </source>
</evidence>
<feature type="domain" description="HTH marR-type" evidence="1">
    <location>
        <begin position="1"/>
        <end position="137"/>
    </location>
</feature>
<dbReference type="RefSeq" id="WP_075125483.1">
    <property type="nucleotide sequence ID" value="NZ_MSIE01000015.1"/>
</dbReference>
<proteinExistence type="predicted"/>
<evidence type="ECO:0000313" key="2">
    <source>
        <dbReference type="EMBL" id="OLF17691.1"/>
    </source>
</evidence>
<dbReference type="PROSITE" id="PS50995">
    <property type="entry name" value="HTH_MARR_2"/>
    <property type="match status" value="1"/>
</dbReference>
<dbReference type="Gene3D" id="1.10.10.10">
    <property type="entry name" value="Winged helix-like DNA-binding domain superfamily/Winged helix DNA-binding domain"/>
    <property type="match status" value="1"/>
</dbReference>
<dbReference type="AlphaFoldDB" id="A0A1Q8CTJ5"/>
<dbReference type="Pfam" id="PF12802">
    <property type="entry name" value="MarR_2"/>
    <property type="match status" value="1"/>
</dbReference>
<dbReference type="SMART" id="SM00347">
    <property type="entry name" value="HTH_MARR"/>
    <property type="match status" value="1"/>
</dbReference>
<sequence length="139" mass="15308">MTARELAAAVAATYHAWMQTVEAARSTLAEHDLTAATFQALWLIDPGAPPPSMKVMAERLYCNASNLTFITNQLIERGLIERTVDPHDRRSRVLTLTVRGRQVREQVTQAAMAQSPLAMLTSAQQQQLTALLTSAFGRT</sequence>
<reference evidence="2 3" key="1">
    <citation type="submission" date="2016-12" db="EMBL/GenBank/DDBJ databases">
        <title>The draft genome sequence of Actinophytocola sp. 11-183.</title>
        <authorList>
            <person name="Wang W."/>
            <person name="Yuan L."/>
        </authorList>
    </citation>
    <scope>NUCLEOTIDE SEQUENCE [LARGE SCALE GENOMIC DNA]</scope>
    <source>
        <strain evidence="2 3">11-183</strain>
    </source>
</reference>
<dbReference type="InterPro" id="IPR000835">
    <property type="entry name" value="HTH_MarR-typ"/>
</dbReference>
<dbReference type="Proteomes" id="UP000185596">
    <property type="component" value="Unassembled WGS sequence"/>
</dbReference>
<gene>
    <name evidence="2" type="ORF">BU204_10715</name>
</gene>
<dbReference type="InterPro" id="IPR036390">
    <property type="entry name" value="WH_DNA-bd_sf"/>
</dbReference>
<protein>
    <submittedName>
        <fullName evidence="2">MarR family transcriptional regulator</fullName>
    </submittedName>
</protein>